<protein>
    <recommendedName>
        <fullName evidence="2">Altered inheritance of mitochondria protein 32</fullName>
    </recommendedName>
</protein>
<accession>A0A1W5D162</accession>
<dbReference type="Pfam" id="PF06999">
    <property type="entry name" value="Suc_Fer-like"/>
    <property type="match status" value="1"/>
</dbReference>
<keyword evidence="4" id="KW-1185">Reference proteome</keyword>
<dbReference type="AlphaFoldDB" id="A0A1W5D162"/>
<reference evidence="4" key="1">
    <citation type="submission" date="2017-03" db="EMBL/GenBank/DDBJ databases">
        <authorList>
            <person name="Sharma R."/>
            <person name="Thines M."/>
        </authorList>
    </citation>
    <scope>NUCLEOTIDE SEQUENCE [LARGE SCALE GENOMIC DNA]</scope>
</reference>
<dbReference type="PANTHER" id="PTHR31902">
    <property type="entry name" value="ACTIN PATCHES DISTAL PROTEIN 1"/>
    <property type="match status" value="1"/>
</dbReference>
<evidence type="ECO:0000256" key="1">
    <source>
        <dbReference type="ARBA" id="ARBA00038208"/>
    </source>
</evidence>
<dbReference type="Gene3D" id="3.40.30.10">
    <property type="entry name" value="Glutaredoxin"/>
    <property type="match status" value="1"/>
</dbReference>
<organism evidence="3 4">
    <name type="scientific">Lasallia pustulata</name>
    <dbReference type="NCBI Taxonomy" id="136370"/>
    <lineage>
        <taxon>Eukaryota</taxon>
        <taxon>Fungi</taxon>
        <taxon>Dikarya</taxon>
        <taxon>Ascomycota</taxon>
        <taxon>Pezizomycotina</taxon>
        <taxon>Lecanoromycetes</taxon>
        <taxon>OSLEUM clade</taxon>
        <taxon>Umbilicariomycetidae</taxon>
        <taxon>Umbilicariales</taxon>
        <taxon>Umbilicariaceae</taxon>
        <taxon>Lasallia</taxon>
    </lineage>
</organism>
<dbReference type="InterPro" id="IPR009737">
    <property type="entry name" value="Aim32/Apd1-like"/>
</dbReference>
<sequence length="347" mass="38509">MAFPGALRKRAWTRASSTSVKAPYLSLRWLSQLREPPSQPFPIIHTCPPPSCPCAPTPADLDIDRQRPLSGTMPAHNQHVVISTGQRDWPSRIEDGGRRGLFGALPLARHLKTHLGPKGNWHDPYHNVMITNSSFPFWGPFGIWLSSVYLFPQFQFIPMIPSNPHYANFLAGMYLSGPNRAGRALPARYAAQFARIRDDSNRICREVSEVVVLICGHGGRDQRCGVMGPLLQTEFVRQLCYRGVDTSGCDGRSFPLVTNIDHTIVRARVALVSHIGGHSFAGNVIIYVPPSFTVEGRRSPLAGKGIWYGRVEPMHVEGIIEETIFKGRVIADLFRGGIEQGGNMLRL</sequence>
<name>A0A1W5D162_9LECA</name>
<evidence type="ECO:0000256" key="2">
    <source>
        <dbReference type="ARBA" id="ARBA00040895"/>
    </source>
</evidence>
<comment type="similarity">
    <text evidence="1">Belongs to the AIM32 family.</text>
</comment>
<dbReference type="Proteomes" id="UP000192927">
    <property type="component" value="Unassembled WGS sequence"/>
</dbReference>
<dbReference type="PANTHER" id="PTHR31902:SF7">
    <property type="entry name" value="ALTERED INHERITANCE OF MITOCHONDRIA PROTEIN 32"/>
    <property type="match status" value="1"/>
</dbReference>
<evidence type="ECO:0000313" key="4">
    <source>
        <dbReference type="Proteomes" id="UP000192927"/>
    </source>
</evidence>
<dbReference type="InterPro" id="IPR036249">
    <property type="entry name" value="Thioredoxin-like_sf"/>
</dbReference>
<proteinExistence type="inferred from homology"/>
<evidence type="ECO:0000313" key="3">
    <source>
        <dbReference type="EMBL" id="SLM36868.1"/>
    </source>
</evidence>
<dbReference type="EMBL" id="FWEW01001372">
    <property type="protein sequence ID" value="SLM36868.1"/>
    <property type="molecule type" value="Genomic_DNA"/>
</dbReference>
<dbReference type="CDD" id="cd03062">
    <property type="entry name" value="TRX_Fd_Sucrase"/>
    <property type="match status" value="1"/>
</dbReference>
<dbReference type="SUPFAM" id="SSF52833">
    <property type="entry name" value="Thioredoxin-like"/>
    <property type="match status" value="1"/>
</dbReference>